<evidence type="ECO:0000256" key="1">
    <source>
        <dbReference type="SAM" id="MobiDB-lite"/>
    </source>
</evidence>
<feature type="region of interest" description="Disordered" evidence="1">
    <location>
        <begin position="64"/>
        <end position="110"/>
    </location>
</feature>
<dbReference type="AlphaFoldDB" id="A0A0A8Z5M2"/>
<organism evidence="2">
    <name type="scientific">Arundo donax</name>
    <name type="common">Giant reed</name>
    <name type="synonym">Donax arundinaceus</name>
    <dbReference type="NCBI Taxonomy" id="35708"/>
    <lineage>
        <taxon>Eukaryota</taxon>
        <taxon>Viridiplantae</taxon>
        <taxon>Streptophyta</taxon>
        <taxon>Embryophyta</taxon>
        <taxon>Tracheophyta</taxon>
        <taxon>Spermatophyta</taxon>
        <taxon>Magnoliopsida</taxon>
        <taxon>Liliopsida</taxon>
        <taxon>Poales</taxon>
        <taxon>Poaceae</taxon>
        <taxon>PACMAD clade</taxon>
        <taxon>Arundinoideae</taxon>
        <taxon>Arundineae</taxon>
        <taxon>Arundo</taxon>
    </lineage>
</organism>
<name>A0A0A8Z5M2_ARUDO</name>
<sequence length="110" mass="11885">MMQLAWKQGGEEKKAEQESTRAVDAASVEATSAVGVGIRTHLQRRYQRFRLGRTAVRWARLERQEQESGGGVGRVEAVKKRRSTGTLEVSQQTATTTPGAPTGQGAGTDS</sequence>
<accession>A0A0A8Z5M2</accession>
<protein>
    <submittedName>
        <fullName evidence="2">Uncharacterized protein</fullName>
    </submittedName>
</protein>
<feature type="compositionally biased region" description="Basic and acidic residues" evidence="1">
    <location>
        <begin position="9"/>
        <end position="21"/>
    </location>
</feature>
<feature type="region of interest" description="Disordered" evidence="1">
    <location>
        <begin position="1"/>
        <end position="27"/>
    </location>
</feature>
<feature type="compositionally biased region" description="Low complexity" evidence="1">
    <location>
        <begin position="91"/>
        <end position="101"/>
    </location>
</feature>
<reference evidence="2" key="1">
    <citation type="submission" date="2014-09" db="EMBL/GenBank/DDBJ databases">
        <authorList>
            <person name="Magalhaes I.L.F."/>
            <person name="Oliveira U."/>
            <person name="Santos F.R."/>
            <person name="Vidigal T.H.D.A."/>
            <person name="Brescovit A.D."/>
            <person name="Santos A.J."/>
        </authorList>
    </citation>
    <scope>NUCLEOTIDE SEQUENCE</scope>
    <source>
        <tissue evidence="2">Shoot tissue taken approximately 20 cm above the soil surface</tissue>
    </source>
</reference>
<dbReference type="EMBL" id="GBRH01267783">
    <property type="protein sequence ID" value="JAD30112.1"/>
    <property type="molecule type" value="Transcribed_RNA"/>
</dbReference>
<proteinExistence type="predicted"/>
<evidence type="ECO:0000313" key="2">
    <source>
        <dbReference type="EMBL" id="JAD30112.1"/>
    </source>
</evidence>
<reference evidence="2" key="2">
    <citation type="journal article" date="2015" name="Data Brief">
        <title>Shoot transcriptome of the giant reed, Arundo donax.</title>
        <authorList>
            <person name="Barrero R.A."/>
            <person name="Guerrero F.D."/>
            <person name="Moolhuijzen P."/>
            <person name="Goolsby J.A."/>
            <person name="Tidwell J."/>
            <person name="Bellgard S.E."/>
            <person name="Bellgard M.I."/>
        </authorList>
    </citation>
    <scope>NUCLEOTIDE SEQUENCE</scope>
    <source>
        <tissue evidence="2">Shoot tissue taken approximately 20 cm above the soil surface</tissue>
    </source>
</reference>